<keyword evidence="19" id="KW-1185">Reference proteome</keyword>
<comment type="caution">
    <text evidence="18">The sequence shown here is derived from an EMBL/GenBank/DDBJ whole genome shotgun (WGS) entry which is preliminary data.</text>
</comment>
<comment type="catalytic activity">
    <reaction evidence="1 14 15">
        <text>(R)-pantothenate + ATP = (R)-4'-phosphopantothenate + ADP + H(+)</text>
        <dbReference type="Rhea" id="RHEA:16373"/>
        <dbReference type="ChEBI" id="CHEBI:10986"/>
        <dbReference type="ChEBI" id="CHEBI:15378"/>
        <dbReference type="ChEBI" id="CHEBI:29032"/>
        <dbReference type="ChEBI" id="CHEBI:30616"/>
        <dbReference type="ChEBI" id="CHEBI:456216"/>
        <dbReference type="EC" id="2.7.1.33"/>
    </reaction>
</comment>
<dbReference type="InterPro" id="IPR027417">
    <property type="entry name" value="P-loop_NTPase"/>
</dbReference>
<dbReference type="InterPro" id="IPR006083">
    <property type="entry name" value="PRK/URK"/>
</dbReference>
<comment type="subcellular location">
    <subcellularLocation>
        <location evidence="2 14 15">Cytoplasm</location>
    </subcellularLocation>
</comment>
<evidence type="ECO:0000256" key="6">
    <source>
        <dbReference type="ARBA" id="ARBA00015080"/>
    </source>
</evidence>
<dbReference type="GO" id="GO:0004594">
    <property type="term" value="F:pantothenate kinase activity"/>
    <property type="evidence" value="ECO:0007669"/>
    <property type="project" value="UniProtKB-EC"/>
</dbReference>
<evidence type="ECO:0000256" key="12">
    <source>
        <dbReference type="ARBA" id="ARBA00022993"/>
    </source>
</evidence>
<evidence type="ECO:0000256" key="14">
    <source>
        <dbReference type="HAMAP-Rule" id="MF_00215"/>
    </source>
</evidence>
<evidence type="ECO:0000259" key="17">
    <source>
        <dbReference type="Pfam" id="PF00485"/>
    </source>
</evidence>
<comment type="pathway">
    <text evidence="3 14 15">Cofactor biosynthesis; coenzyme A biosynthesis; CoA from (R)-pantothenate: step 1/5.</text>
</comment>
<dbReference type="HAMAP" id="MF_00215">
    <property type="entry name" value="Pantothen_kinase_1"/>
    <property type="match status" value="1"/>
</dbReference>
<dbReference type="NCBIfam" id="TIGR00554">
    <property type="entry name" value="panK_bact"/>
    <property type="match status" value="1"/>
</dbReference>
<reference evidence="18 19" key="1">
    <citation type="submission" date="2021-03" db="EMBL/GenBank/DDBJ databases">
        <title>Microbacterium pauli sp. nov., isolated from microfiltered milk.</title>
        <authorList>
            <person name="Bellassi P."/>
            <person name="Fontana A."/>
            <person name="Callegari M.L."/>
            <person name="Lorenzo M."/>
            <person name="Cappa F."/>
        </authorList>
    </citation>
    <scope>NUCLEOTIDE SEQUENCE [LARGE SCALE GENOMIC DNA]</scope>
    <source>
        <strain evidence="18 19">DSM 18909</strain>
    </source>
</reference>
<evidence type="ECO:0000256" key="13">
    <source>
        <dbReference type="ARBA" id="ARBA00032866"/>
    </source>
</evidence>
<keyword evidence="7 14" id="KW-0963">Cytoplasm</keyword>
<feature type="domain" description="Phosphoribulokinase/uridine kinase" evidence="17">
    <location>
        <begin position="110"/>
        <end position="249"/>
    </location>
</feature>
<dbReference type="Proteomes" id="UP000740605">
    <property type="component" value="Unassembled WGS sequence"/>
</dbReference>
<protein>
    <recommendedName>
        <fullName evidence="6 14">Pantothenate kinase</fullName>
        <ecNumber evidence="5 14">2.7.1.33</ecNumber>
    </recommendedName>
    <alternativeName>
        <fullName evidence="13 14">Pantothenic acid kinase</fullName>
    </alternativeName>
</protein>
<dbReference type="InterPro" id="IPR004566">
    <property type="entry name" value="PanK"/>
</dbReference>
<feature type="binding site" evidence="14">
    <location>
        <begin position="115"/>
        <end position="122"/>
    </location>
    <ligand>
        <name>ATP</name>
        <dbReference type="ChEBI" id="CHEBI:30616"/>
    </ligand>
</feature>
<evidence type="ECO:0000256" key="5">
    <source>
        <dbReference type="ARBA" id="ARBA00012102"/>
    </source>
</evidence>
<organism evidence="18 19">
    <name type="scientific">Microbacterium flavum</name>
    <dbReference type="NCBI Taxonomy" id="415216"/>
    <lineage>
        <taxon>Bacteria</taxon>
        <taxon>Bacillati</taxon>
        <taxon>Actinomycetota</taxon>
        <taxon>Actinomycetes</taxon>
        <taxon>Micrococcales</taxon>
        <taxon>Microbacteriaceae</taxon>
        <taxon>Microbacterium</taxon>
    </lineage>
</organism>
<dbReference type="CDD" id="cd02025">
    <property type="entry name" value="PanK"/>
    <property type="match status" value="1"/>
</dbReference>
<evidence type="ECO:0000256" key="2">
    <source>
        <dbReference type="ARBA" id="ARBA00004496"/>
    </source>
</evidence>
<evidence type="ECO:0000256" key="10">
    <source>
        <dbReference type="ARBA" id="ARBA00022777"/>
    </source>
</evidence>
<dbReference type="PIRSF" id="PIRSF000545">
    <property type="entry name" value="Pantothenate_kin"/>
    <property type="match status" value="1"/>
</dbReference>
<dbReference type="Gene3D" id="3.40.50.300">
    <property type="entry name" value="P-loop containing nucleotide triphosphate hydrolases"/>
    <property type="match status" value="1"/>
</dbReference>
<gene>
    <name evidence="14" type="primary">coaA</name>
    <name evidence="18" type="ORF">J0P97_05585</name>
</gene>
<evidence type="ECO:0000256" key="1">
    <source>
        <dbReference type="ARBA" id="ARBA00001206"/>
    </source>
</evidence>
<evidence type="ECO:0000256" key="16">
    <source>
        <dbReference type="SAM" id="MobiDB-lite"/>
    </source>
</evidence>
<feature type="region of interest" description="Disordered" evidence="16">
    <location>
        <begin position="1"/>
        <end position="23"/>
    </location>
</feature>
<keyword evidence="8 14" id="KW-0808">Transferase</keyword>
<evidence type="ECO:0000256" key="4">
    <source>
        <dbReference type="ARBA" id="ARBA00006087"/>
    </source>
</evidence>
<keyword evidence="9 14" id="KW-0547">Nucleotide-binding</keyword>
<comment type="similarity">
    <text evidence="4 14 15">Belongs to the prokaryotic pantothenate kinase family.</text>
</comment>
<evidence type="ECO:0000256" key="11">
    <source>
        <dbReference type="ARBA" id="ARBA00022840"/>
    </source>
</evidence>
<evidence type="ECO:0000256" key="9">
    <source>
        <dbReference type="ARBA" id="ARBA00022741"/>
    </source>
</evidence>
<keyword evidence="10 14" id="KW-0418">Kinase</keyword>
<keyword evidence="12 14" id="KW-0173">Coenzyme A biosynthesis</keyword>
<dbReference type="PANTHER" id="PTHR10285">
    <property type="entry name" value="URIDINE KINASE"/>
    <property type="match status" value="1"/>
</dbReference>
<evidence type="ECO:0000256" key="3">
    <source>
        <dbReference type="ARBA" id="ARBA00005225"/>
    </source>
</evidence>
<sequence length="333" mass="36690">MSTEELPAYGDAAAQIGDGQTGQPGALDPLLYREIDRAEWAELAPGIPSPLTETEVVQLRGIGDRLDVTEVREVYLPLSRLLSTYAENTKRLGAETSAFLGESDTTTPFVVAVAGSVAVGKSTIARLLRELMSRWPGTPRVELVTTDGFLYSNAELERRGLMARKGFPESYDRRALVRFLTDVKSGAPEARAPFYSHVRYDIVPDAHVTVRRPDVVIVEGLNVLSPAPSPHDVAVSDLFDFSIYVDADDTDIAQWYVDRFLALRQGAFSNPSSFFNVFAGLSDAEAVERAMGFWNDINLPNLRENVEPTKHRATLVLKKAADHAVETVLLRKL</sequence>
<keyword evidence="11 14" id="KW-0067">ATP-binding</keyword>
<evidence type="ECO:0000313" key="19">
    <source>
        <dbReference type="Proteomes" id="UP000740605"/>
    </source>
</evidence>
<name>A0ABS5XSN8_9MICO</name>
<evidence type="ECO:0000256" key="7">
    <source>
        <dbReference type="ARBA" id="ARBA00022490"/>
    </source>
</evidence>
<proteinExistence type="inferred from homology"/>
<evidence type="ECO:0000313" key="18">
    <source>
        <dbReference type="EMBL" id="MBT8797539.1"/>
    </source>
</evidence>
<evidence type="ECO:0000256" key="15">
    <source>
        <dbReference type="RuleBase" id="RU003530"/>
    </source>
</evidence>
<dbReference type="SUPFAM" id="SSF52540">
    <property type="entry name" value="P-loop containing nucleoside triphosphate hydrolases"/>
    <property type="match status" value="1"/>
</dbReference>
<dbReference type="EC" id="2.7.1.33" evidence="5 14"/>
<accession>A0ABS5XSN8</accession>
<dbReference type="RefSeq" id="WP_215486792.1">
    <property type="nucleotide sequence ID" value="NZ_BAAAPJ010000002.1"/>
</dbReference>
<evidence type="ECO:0000256" key="8">
    <source>
        <dbReference type="ARBA" id="ARBA00022679"/>
    </source>
</evidence>
<dbReference type="Pfam" id="PF00485">
    <property type="entry name" value="PRK"/>
    <property type="match status" value="1"/>
</dbReference>
<dbReference type="EMBL" id="JAFLHG010000004">
    <property type="protein sequence ID" value="MBT8797539.1"/>
    <property type="molecule type" value="Genomic_DNA"/>
</dbReference>